<dbReference type="SUPFAM" id="SSF56601">
    <property type="entry name" value="beta-lactamase/transpeptidase-like"/>
    <property type="match status" value="1"/>
</dbReference>
<dbReference type="PANTHER" id="PTHR35333">
    <property type="entry name" value="BETA-LACTAMASE"/>
    <property type="match status" value="1"/>
</dbReference>
<evidence type="ECO:0000313" key="3">
    <source>
        <dbReference type="EMBL" id="AUV64160.1"/>
    </source>
</evidence>
<dbReference type="EMBL" id="KY313601">
    <property type="protein sequence ID" value="AUV64160.1"/>
    <property type="molecule type" value="Genomic_DNA"/>
</dbReference>
<proteinExistence type="predicted"/>
<sequence length="345" mass="36674">MSRYRTARPLSQQVHPIAQKDPFRMTAFQRAGIGRPLARLVACAAAALLVPALPAYAQAAPASASRTPDYCSSVRDPQLAARLSQDIADALSGRQDTVAFAVSDAGTGVSCTYHSTSHYDSASVVKATVMGAVLRRAEDEHRYLTDWEDSNLEQMITASDNTAATNLWNDLGMSRLQAFLQLAGMKDTVLGTGGYWGLTQITAADELRMLDVFTDNPNVLTPAGKAYALKLMSQVEADQRWGTPFGAPATVTVHVKNGWLPRATHGWRVHSLGIFTGAGKDYRMAVLTEDNDTEEYGIDTIQGIAAAVHRDLNGAAPAAGIAPHAHSAEASGVSDGSAPFGPVAH</sequence>
<evidence type="ECO:0000259" key="2">
    <source>
        <dbReference type="Pfam" id="PF13354"/>
    </source>
</evidence>
<dbReference type="Pfam" id="PF13354">
    <property type="entry name" value="Beta-lactamase2"/>
    <property type="match status" value="1"/>
</dbReference>
<dbReference type="PANTHER" id="PTHR35333:SF3">
    <property type="entry name" value="BETA-LACTAMASE-TYPE TRANSPEPTIDASE FOLD CONTAINING PROTEIN"/>
    <property type="match status" value="1"/>
</dbReference>
<organism evidence="3">
    <name type="scientific">Streptomyces citricolor</name>
    <dbReference type="NCBI Taxonomy" id="212427"/>
    <lineage>
        <taxon>Bacteria</taxon>
        <taxon>Bacillati</taxon>
        <taxon>Actinomycetota</taxon>
        <taxon>Actinomycetes</taxon>
        <taxon>Kitasatosporales</taxon>
        <taxon>Streptomycetaceae</taxon>
        <taxon>Streptomyces</taxon>
    </lineage>
</organism>
<accession>A0A7R6FI21</accession>
<evidence type="ECO:0000256" key="1">
    <source>
        <dbReference type="SAM" id="MobiDB-lite"/>
    </source>
</evidence>
<dbReference type="GO" id="GO:0030655">
    <property type="term" value="P:beta-lactam antibiotic catabolic process"/>
    <property type="evidence" value="ECO:0007669"/>
    <property type="project" value="InterPro"/>
</dbReference>
<reference evidence="3" key="1">
    <citation type="submission" date="2016-12" db="EMBL/GenBank/DDBJ databases">
        <title>Gene cluster of aristeromycin and coformycin.</title>
        <authorList>
            <person name="Chen W."/>
            <person name="Xu G."/>
        </authorList>
    </citation>
    <scope>NUCLEOTIDE SEQUENCE</scope>
    <source>
        <strain evidence="3">JCM 5028</strain>
    </source>
</reference>
<dbReference type="InterPro" id="IPR000871">
    <property type="entry name" value="Beta-lactam_class-A"/>
</dbReference>
<dbReference type="GO" id="GO:0008800">
    <property type="term" value="F:beta-lactamase activity"/>
    <property type="evidence" value="ECO:0007669"/>
    <property type="project" value="InterPro"/>
</dbReference>
<feature type="region of interest" description="Disordered" evidence="1">
    <location>
        <begin position="326"/>
        <end position="345"/>
    </location>
</feature>
<name>A0A7R6FI21_9ACTN</name>
<dbReference type="InterPro" id="IPR012338">
    <property type="entry name" value="Beta-lactam/transpept-like"/>
</dbReference>
<feature type="domain" description="Beta-lactamase class A catalytic" evidence="2">
    <location>
        <begin position="152"/>
        <end position="288"/>
    </location>
</feature>
<dbReference type="InterPro" id="IPR045155">
    <property type="entry name" value="Beta-lactam_cat"/>
</dbReference>
<dbReference type="AlphaFoldDB" id="A0A7R6FI21"/>
<protein>
    <recommendedName>
        <fullName evidence="2">Beta-lactamase class A catalytic domain-containing protein</fullName>
    </recommendedName>
</protein>
<dbReference type="GO" id="GO:0046677">
    <property type="term" value="P:response to antibiotic"/>
    <property type="evidence" value="ECO:0007669"/>
    <property type="project" value="InterPro"/>
</dbReference>
<dbReference type="Gene3D" id="3.40.710.10">
    <property type="entry name" value="DD-peptidase/beta-lactamase superfamily"/>
    <property type="match status" value="1"/>
</dbReference>